<organism evidence="1 2">
    <name type="scientific">Pseudomonas gingeri</name>
    <dbReference type="NCBI Taxonomy" id="117681"/>
    <lineage>
        <taxon>Bacteria</taxon>
        <taxon>Pseudomonadati</taxon>
        <taxon>Pseudomonadota</taxon>
        <taxon>Gammaproteobacteria</taxon>
        <taxon>Pseudomonadales</taxon>
        <taxon>Pseudomonadaceae</taxon>
        <taxon>Pseudomonas</taxon>
    </lineage>
</organism>
<accession>A0A7Y7WEK6</accession>
<evidence type="ECO:0000313" key="1">
    <source>
        <dbReference type="EMBL" id="NWB47736.1"/>
    </source>
</evidence>
<name>A0A7Y7WEK6_9PSED</name>
<dbReference type="RefSeq" id="WP_177144372.1">
    <property type="nucleotide sequence ID" value="NZ_JACAPU010000015.1"/>
</dbReference>
<gene>
    <name evidence="1" type="ORF">HX829_14685</name>
</gene>
<dbReference type="Gene3D" id="2.60.120.620">
    <property type="entry name" value="q2cbj1_9rhob like domain"/>
    <property type="match status" value="1"/>
</dbReference>
<sequence length="307" mass="35367">MINEQFQVSEDQVITFRRQGFLFLKGFYNKDITGYLKSTIGERISAPTDKYQSGFSRLAFDMYDGDPMIASVIQDDHFKRVMNTLTGKTLFFAQALSFELEKNKNKGFPWHIGTQSFGYHQAEDYGCTVWAPLVNIDPKGQRGGLAYVPKDAVSGAFMYEHIDPSIFQLLSERIERGEETTIDEFMHLRDGPLNDPAIKKLLDHFAVEDEFEVGDALIFDKNVIHRSIMLEDGPIDSRAAFVMRFFCETSTYDYRRAHDLEIPREYFKYSGPTRFHLEVAKEQGELLVNSPFFKGQEYRSLKTSKTS</sequence>
<protein>
    <recommendedName>
        <fullName evidence="3">Phytanoyl-CoA dioxygenase (PhyH)</fullName>
    </recommendedName>
</protein>
<dbReference type="AlphaFoldDB" id="A0A7Y7WEK6"/>
<dbReference type="Proteomes" id="UP000582981">
    <property type="component" value="Unassembled WGS sequence"/>
</dbReference>
<proteinExistence type="predicted"/>
<reference evidence="1 2" key="1">
    <citation type="submission" date="2020-04" db="EMBL/GenBank/DDBJ databases">
        <title>Molecular characterization of pseudomonads from Agaricus bisporus reveal novel blotch 2 pathogens in Western Europe.</title>
        <authorList>
            <person name="Taparia T."/>
            <person name="Krijger M."/>
            <person name="Haynes E."/>
            <person name="Elpinstone J.G."/>
            <person name="Noble R."/>
            <person name="Van Der Wolf J."/>
        </authorList>
    </citation>
    <scope>NUCLEOTIDE SEQUENCE [LARGE SCALE GENOMIC DNA]</scope>
    <source>
        <strain evidence="1 2">F1001</strain>
    </source>
</reference>
<evidence type="ECO:0000313" key="2">
    <source>
        <dbReference type="Proteomes" id="UP000582981"/>
    </source>
</evidence>
<dbReference type="SUPFAM" id="SSF51197">
    <property type="entry name" value="Clavaminate synthase-like"/>
    <property type="match status" value="1"/>
</dbReference>
<dbReference type="EMBL" id="JACAPU010000015">
    <property type="protein sequence ID" value="NWB47736.1"/>
    <property type="molecule type" value="Genomic_DNA"/>
</dbReference>
<comment type="caution">
    <text evidence="1">The sequence shown here is derived from an EMBL/GenBank/DDBJ whole genome shotgun (WGS) entry which is preliminary data.</text>
</comment>
<evidence type="ECO:0008006" key="3">
    <source>
        <dbReference type="Google" id="ProtNLM"/>
    </source>
</evidence>